<evidence type="ECO:0000313" key="2">
    <source>
        <dbReference type="Proteomes" id="UP001165960"/>
    </source>
</evidence>
<accession>A0ACC2SE78</accession>
<proteinExistence type="predicted"/>
<dbReference type="EMBL" id="QTSX02005145">
    <property type="protein sequence ID" value="KAJ9060712.1"/>
    <property type="molecule type" value="Genomic_DNA"/>
</dbReference>
<comment type="caution">
    <text evidence="1">The sequence shown here is derived from an EMBL/GenBank/DDBJ whole genome shotgun (WGS) entry which is preliminary data.</text>
</comment>
<keyword evidence="2" id="KW-1185">Reference proteome</keyword>
<name>A0ACC2SE78_9FUNG</name>
<organism evidence="1 2">
    <name type="scientific">Entomophthora muscae</name>
    <dbReference type="NCBI Taxonomy" id="34485"/>
    <lineage>
        <taxon>Eukaryota</taxon>
        <taxon>Fungi</taxon>
        <taxon>Fungi incertae sedis</taxon>
        <taxon>Zoopagomycota</taxon>
        <taxon>Entomophthoromycotina</taxon>
        <taxon>Entomophthoromycetes</taxon>
        <taxon>Entomophthorales</taxon>
        <taxon>Entomophthoraceae</taxon>
        <taxon>Entomophthora</taxon>
    </lineage>
</organism>
<evidence type="ECO:0000313" key="1">
    <source>
        <dbReference type="EMBL" id="KAJ9060712.1"/>
    </source>
</evidence>
<dbReference type="Proteomes" id="UP001165960">
    <property type="component" value="Unassembled WGS sequence"/>
</dbReference>
<gene>
    <name evidence="1" type="ORF">DSO57_1028006</name>
</gene>
<reference evidence="1" key="1">
    <citation type="submission" date="2022-04" db="EMBL/GenBank/DDBJ databases">
        <title>Genome of the entomopathogenic fungus Entomophthora muscae.</title>
        <authorList>
            <person name="Elya C."/>
            <person name="Lovett B.R."/>
            <person name="Lee E."/>
            <person name="Macias A.M."/>
            <person name="Hajek A.E."/>
            <person name="De Bivort B.L."/>
            <person name="Kasson M.T."/>
            <person name="De Fine Licht H.H."/>
            <person name="Stajich J.E."/>
        </authorList>
    </citation>
    <scope>NUCLEOTIDE SEQUENCE</scope>
    <source>
        <strain evidence="1">Berkeley</strain>
    </source>
</reference>
<sequence>MLVHSPPLGKSFCLCLPSPGCHYTINKKLAPLAATITAAAVVLENESYNLLVGYEVPLIFEEPVKVPGKRLKMCALEHPTGVFALKYFTHLSNIKCPPMACPASEGIPLLATSSITILPGSQAILDSQISYKLPESTLLEL</sequence>
<protein>
    <submittedName>
        <fullName evidence="1">Uncharacterized protein</fullName>
    </submittedName>
</protein>